<evidence type="ECO:0000259" key="3">
    <source>
        <dbReference type="PROSITE" id="PS50076"/>
    </source>
</evidence>
<dbReference type="InterPro" id="IPR036869">
    <property type="entry name" value="J_dom_sf"/>
</dbReference>
<dbReference type="Gene3D" id="1.10.287.110">
    <property type="entry name" value="DnaJ domain"/>
    <property type="match status" value="1"/>
</dbReference>
<name>A0ABY6Z7D4_9BACL</name>
<dbReference type="PROSITE" id="PS50076">
    <property type="entry name" value="DNAJ_2"/>
    <property type="match status" value="1"/>
</dbReference>
<reference evidence="4" key="1">
    <citation type="submission" date="2022-08" db="EMBL/GenBank/DDBJ databases">
        <title>Alicyclobacillus dauci DSM2870, complete genome.</title>
        <authorList>
            <person name="Wang Q."/>
            <person name="Cai R."/>
            <person name="Wang Z."/>
        </authorList>
    </citation>
    <scope>NUCLEOTIDE SEQUENCE</scope>
    <source>
        <strain evidence="4">DSM 28700</strain>
    </source>
</reference>
<proteinExistence type="predicted"/>
<dbReference type="EMBL" id="CP104064">
    <property type="protein sequence ID" value="WAH38593.1"/>
    <property type="molecule type" value="Genomic_DNA"/>
</dbReference>
<accession>A0ABY6Z7D4</accession>
<gene>
    <name evidence="4" type="ORF">NZD86_08975</name>
</gene>
<dbReference type="CDD" id="cd06257">
    <property type="entry name" value="DnaJ"/>
    <property type="match status" value="1"/>
</dbReference>
<dbReference type="Proteomes" id="UP001164803">
    <property type="component" value="Chromosome"/>
</dbReference>
<keyword evidence="1" id="KW-0235">DNA replication</keyword>
<evidence type="ECO:0000256" key="2">
    <source>
        <dbReference type="ARBA" id="ARBA00023016"/>
    </source>
</evidence>
<evidence type="ECO:0000256" key="1">
    <source>
        <dbReference type="ARBA" id="ARBA00022705"/>
    </source>
</evidence>
<evidence type="ECO:0000313" key="5">
    <source>
        <dbReference type="Proteomes" id="UP001164803"/>
    </source>
</evidence>
<dbReference type="SUPFAM" id="SSF46565">
    <property type="entry name" value="Chaperone J-domain"/>
    <property type="match status" value="1"/>
</dbReference>
<protein>
    <submittedName>
        <fullName evidence="4">J domain-containing protein</fullName>
    </submittedName>
</protein>
<keyword evidence="2" id="KW-0346">Stress response</keyword>
<sequence>MSDGRRKQYAGPEFYERKLELVMERFGVKKDDCEWNWDRFGGWVQFRLKGELYRFEHSVEKAKAKGNKLTYGSDAFAQIVLTLEDLARMQERGIYELTTWIAGLKFLPPVVEVPTFFRQMGFTDLPASTDDVRERYRTLAKQLHPDAGGNAEDFQNLQKAAEQAVKWFGERG</sequence>
<feature type="domain" description="J" evidence="3">
    <location>
        <begin position="115"/>
        <end position="172"/>
    </location>
</feature>
<evidence type="ECO:0000313" key="4">
    <source>
        <dbReference type="EMBL" id="WAH38593.1"/>
    </source>
</evidence>
<keyword evidence="5" id="KW-1185">Reference proteome</keyword>
<dbReference type="InterPro" id="IPR001623">
    <property type="entry name" value="DnaJ_domain"/>
</dbReference>
<organism evidence="4 5">
    <name type="scientific">Alicyclobacillus dauci</name>
    <dbReference type="NCBI Taxonomy" id="1475485"/>
    <lineage>
        <taxon>Bacteria</taxon>
        <taxon>Bacillati</taxon>
        <taxon>Bacillota</taxon>
        <taxon>Bacilli</taxon>
        <taxon>Bacillales</taxon>
        <taxon>Alicyclobacillaceae</taxon>
        <taxon>Alicyclobacillus</taxon>
    </lineage>
</organism>
<dbReference type="RefSeq" id="WP_268046176.1">
    <property type="nucleotide sequence ID" value="NZ_CP104064.1"/>
</dbReference>